<reference evidence="1 2" key="1">
    <citation type="journal article" date="2018" name="Nat. Ecol. Evol.">
        <title>Shark genomes provide insights into elasmobranch evolution and the origin of vertebrates.</title>
        <authorList>
            <person name="Hara Y"/>
            <person name="Yamaguchi K"/>
            <person name="Onimaru K"/>
            <person name="Kadota M"/>
            <person name="Koyanagi M"/>
            <person name="Keeley SD"/>
            <person name="Tatsumi K"/>
            <person name="Tanaka K"/>
            <person name="Motone F"/>
            <person name="Kageyama Y"/>
            <person name="Nozu R"/>
            <person name="Adachi N"/>
            <person name="Nishimura O"/>
            <person name="Nakagawa R"/>
            <person name="Tanegashima C"/>
            <person name="Kiyatake I"/>
            <person name="Matsumoto R"/>
            <person name="Murakumo K"/>
            <person name="Nishida K"/>
            <person name="Terakita A"/>
            <person name="Kuratani S"/>
            <person name="Sato K"/>
            <person name="Hyodo S Kuraku.S."/>
        </authorList>
    </citation>
    <scope>NUCLEOTIDE SEQUENCE [LARGE SCALE GENOMIC DNA]</scope>
</reference>
<dbReference type="AlphaFoldDB" id="A0A401PN77"/>
<proteinExistence type="predicted"/>
<sequence length="83" mass="9728">MKLHLVPNLPRASCFWLWTASQRRFHLQIRSEILAKLSCYSWYRLQPGSLQGNRFNHHSDRRLAATQEKCRSTPTSEATVMNV</sequence>
<accession>A0A401PN77</accession>
<evidence type="ECO:0000313" key="2">
    <source>
        <dbReference type="Proteomes" id="UP000288216"/>
    </source>
</evidence>
<gene>
    <name evidence="1" type="ORF">scyTo_0003649</name>
</gene>
<protein>
    <submittedName>
        <fullName evidence="1">Uncharacterized protein</fullName>
    </submittedName>
</protein>
<organism evidence="1 2">
    <name type="scientific">Scyliorhinus torazame</name>
    <name type="common">Cloudy catshark</name>
    <name type="synonym">Catulus torazame</name>
    <dbReference type="NCBI Taxonomy" id="75743"/>
    <lineage>
        <taxon>Eukaryota</taxon>
        <taxon>Metazoa</taxon>
        <taxon>Chordata</taxon>
        <taxon>Craniata</taxon>
        <taxon>Vertebrata</taxon>
        <taxon>Chondrichthyes</taxon>
        <taxon>Elasmobranchii</taxon>
        <taxon>Galeomorphii</taxon>
        <taxon>Galeoidea</taxon>
        <taxon>Carcharhiniformes</taxon>
        <taxon>Scyliorhinidae</taxon>
        <taxon>Scyliorhinus</taxon>
    </lineage>
</organism>
<dbReference type="EMBL" id="BFAA01001016">
    <property type="protein sequence ID" value="GCB74558.1"/>
    <property type="molecule type" value="Genomic_DNA"/>
</dbReference>
<comment type="caution">
    <text evidence="1">The sequence shown here is derived from an EMBL/GenBank/DDBJ whole genome shotgun (WGS) entry which is preliminary data.</text>
</comment>
<name>A0A401PN77_SCYTO</name>
<keyword evidence="2" id="KW-1185">Reference proteome</keyword>
<dbReference type="Proteomes" id="UP000288216">
    <property type="component" value="Unassembled WGS sequence"/>
</dbReference>
<evidence type="ECO:0000313" key="1">
    <source>
        <dbReference type="EMBL" id="GCB74558.1"/>
    </source>
</evidence>